<dbReference type="SUPFAM" id="SSF54506">
    <property type="entry name" value="Diaminopimelate epimerase-like"/>
    <property type="match status" value="1"/>
</dbReference>
<protein>
    <submittedName>
        <fullName evidence="1">PhzF family phenazine biosynthesis protein</fullName>
    </submittedName>
</protein>
<organism evidence="1 2">
    <name type="scientific">Peptoniphilus stercorisuis</name>
    <dbReference type="NCBI Taxonomy" id="1436965"/>
    <lineage>
        <taxon>Bacteria</taxon>
        <taxon>Bacillati</taxon>
        <taxon>Bacillota</taxon>
        <taxon>Tissierellia</taxon>
        <taxon>Tissierellales</taxon>
        <taxon>Peptoniphilaceae</taxon>
        <taxon>Peptoniphilus</taxon>
    </lineage>
</organism>
<reference evidence="1 2" key="1">
    <citation type="submission" date="2021-03" db="EMBL/GenBank/DDBJ databases">
        <title>Genomic Encyclopedia of Type Strains, Phase IV (KMG-IV): sequencing the most valuable type-strain genomes for metagenomic binning, comparative biology and taxonomic classification.</title>
        <authorList>
            <person name="Goeker M."/>
        </authorList>
    </citation>
    <scope>NUCLEOTIDE SEQUENCE [LARGE SCALE GENOMIC DNA]</scope>
    <source>
        <strain evidence="1 2">DSM 27563</strain>
    </source>
</reference>
<dbReference type="PIRSF" id="PIRSF016184">
    <property type="entry name" value="PhzC_PhzF"/>
    <property type="match status" value="1"/>
</dbReference>
<comment type="caution">
    <text evidence="1">The sequence shown here is derived from an EMBL/GenBank/DDBJ whole genome shotgun (WGS) entry which is preliminary data.</text>
</comment>
<keyword evidence="2" id="KW-1185">Reference proteome</keyword>
<accession>A0ABS4KE26</accession>
<name>A0ABS4KE26_9FIRM</name>
<sequence>MQYYNMYLANAFTDKAFNGNATGIVISAGRMSDEEMQNVAKDLNQSVTVFVRRLDIGLYATRFFRTDREIKLCGHATIATFFALSENEYIQKIDNGIVKINQLTQLGKIPVEIEYKNSKVKRVNMILNVRNLDKEISDERILEAIGIKEEDLGLNGAILKPKKISTGGSDIVIPVKSVEILEKIKINYDKVLELSKEEDIISFQVFTIEENKEEAHIRQRTFSPSIGVEEEAGSGTSTGATLYYINKFVSKETKKIKSVQGIELGRKSCLCAEIIDENTVKVGGIAFVFMNGVLNI</sequence>
<dbReference type="RefSeq" id="WP_210060828.1">
    <property type="nucleotide sequence ID" value="NZ_JAGGLJ010000009.1"/>
</dbReference>
<dbReference type="Proteomes" id="UP001519306">
    <property type="component" value="Unassembled WGS sequence"/>
</dbReference>
<dbReference type="InterPro" id="IPR003719">
    <property type="entry name" value="Phenazine_PhzF-like"/>
</dbReference>
<dbReference type="EMBL" id="JAGGLJ010000009">
    <property type="protein sequence ID" value="MBP2025536.1"/>
    <property type="molecule type" value="Genomic_DNA"/>
</dbReference>
<evidence type="ECO:0000313" key="1">
    <source>
        <dbReference type="EMBL" id="MBP2025536.1"/>
    </source>
</evidence>
<dbReference type="Gene3D" id="3.10.310.10">
    <property type="entry name" value="Diaminopimelate Epimerase, Chain A, domain 1"/>
    <property type="match status" value="2"/>
</dbReference>
<dbReference type="PANTHER" id="PTHR13774">
    <property type="entry name" value="PHENAZINE BIOSYNTHESIS PROTEIN"/>
    <property type="match status" value="1"/>
</dbReference>
<evidence type="ECO:0000313" key="2">
    <source>
        <dbReference type="Proteomes" id="UP001519306"/>
    </source>
</evidence>
<proteinExistence type="predicted"/>
<dbReference type="NCBIfam" id="TIGR00654">
    <property type="entry name" value="PhzF_family"/>
    <property type="match status" value="1"/>
</dbReference>
<dbReference type="Pfam" id="PF02567">
    <property type="entry name" value="PhzC-PhzF"/>
    <property type="match status" value="1"/>
</dbReference>
<gene>
    <name evidence="1" type="ORF">J2Z71_001079</name>
</gene>